<feature type="compositionally biased region" description="Basic and acidic residues" evidence="4">
    <location>
        <begin position="691"/>
        <end position="700"/>
    </location>
</feature>
<evidence type="ECO:0000313" key="5">
    <source>
        <dbReference type="EMBL" id="ODV98627.1"/>
    </source>
</evidence>
<feature type="region of interest" description="Disordered" evidence="4">
    <location>
        <begin position="681"/>
        <end position="729"/>
    </location>
</feature>
<feature type="compositionally biased region" description="Low complexity" evidence="4">
    <location>
        <begin position="41"/>
        <end position="53"/>
    </location>
</feature>
<comment type="subcellular location">
    <subcellularLocation>
        <location evidence="1">Nucleus</location>
    </subcellularLocation>
</comment>
<proteinExistence type="inferred from homology"/>
<accession>A0A1E4U3Q8</accession>
<evidence type="ECO:0008006" key="7">
    <source>
        <dbReference type="Google" id="ProtNLM"/>
    </source>
</evidence>
<evidence type="ECO:0000256" key="2">
    <source>
        <dbReference type="ARBA" id="ARBA00005907"/>
    </source>
</evidence>
<dbReference type="AlphaFoldDB" id="A0A1E4U3Q8"/>
<feature type="region of interest" description="Disordered" evidence="4">
    <location>
        <begin position="137"/>
        <end position="172"/>
    </location>
</feature>
<feature type="compositionally biased region" description="Acidic residues" evidence="4">
    <location>
        <begin position="93"/>
        <end position="111"/>
    </location>
</feature>
<dbReference type="Pfam" id="PF03715">
    <property type="entry name" value="Noc2"/>
    <property type="match status" value="1"/>
</dbReference>
<dbReference type="GO" id="GO:0030690">
    <property type="term" value="C:Noc1p-Noc2p complex"/>
    <property type="evidence" value="ECO:0007669"/>
    <property type="project" value="EnsemblFungi"/>
</dbReference>
<dbReference type="PANTHER" id="PTHR12687">
    <property type="entry name" value="NUCLEOLAR COMPLEX 2 AND RAD4-RELATED"/>
    <property type="match status" value="1"/>
</dbReference>
<comment type="similarity">
    <text evidence="2">Belongs to the NOC2 family.</text>
</comment>
<dbReference type="GO" id="GO:0005654">
    <property type="term" value="C:nucleoplasm"/>
    <property type="evidence" value="ECO:0007669"/>
    <property type="project" value="EnsemblFungi"/>
</dbReference>
<name>A0A1E4U3Q8_PACTA</name>
<dbReference type="GO" id="GO:0005730">
    <property type="term" value="C:nucleolus"/>
    <property type="evidence" value="ECO:0007669"/>
    <property type="project" value="EnsemblFungi"/>
</dbReference>
<feature type="compositionally biased region" description="Acidic residues" evidence="4">
    <location>
        <begin position="146"/>
        <end position="162"/>
    </location>
</feature>
<dbReference type="PANTHER" id="PTHR12687:SF4">
    <property type="entry name" value="NUCLEOLAR COMPLEX PROTEIN 2 HOMOLOG"/>
    <property type="match status" value="1"/>
</dbReference>
<dbReference type="Proteomes" id="UP000094236">
    <property type="component" value="Unassembled WGS sequence"/>
</dbReference>
<dbReference type="OrthoDB" id="10266662at2759"/>
<organism evidence="5 6">
    <name type="scientific">Pachysolen tannophilus NRRL Y-2460</name>
    <dbReference type="NCBI Taxonomy" id="669874"/>
    <lineage>
        <taxon>Eukaryota</taxon>
        <taxon>Fungi</taxon>
        <taxon>Dikarya</taxon>
        <taxon>Ascomycota</taxon>
        <taxon>Saccharomycotina</taxon>
        <taxon>Pichiomycetes</taxon>
        <taxon>Pachysolenaceae</taxon>
        <taxon>Pachysolen</taxon>
    </lineage>
</organism>
<reference evidence="6" key="1">
    <citation type="submission" date="2016-05" db="EMBL/GenBank/DDBJ databases">
        <title>Comparative genomics of biotechnologically important yeasts.</title>
        <authorList>
            <consortium name="DOE Joint Genome Institute"/>
            <person name="Riley R."/>
            <person name="Haridas S."/>
            <person name="Wolfe K.H."/>
            <person name="Lopes M.R."/>
            <person name="Hittinger C.T."/>
            <person name="Goker M."/>
            <person name="Salamov A."/>
            <person name="Wisecaver J."/>
            <person name="Long T.M."/>
            <person name="Aerts A.L."/>
            <person name="Barry K."/>
            <person name="Choi C."/>
            <person name="Clum A."/>
            <person name="Coughlan A.Y."/>
            <person name="Deshpande S."/>
            <person name="Douglass A.P."/>
            <person name="Hanson S.J."/>
            <person name="Klenk H.-P."/>
            <person name="Labutti K."/>
            <person name="Lapidus A."/>
            <person name="Lindquist E."/>
            <person name="Lipzen A."/>
            <person name="Meier-Kolthoff J.P."/>
            <person name="Ohm R.A."/>
            <person name="Otillar R.P."/>
            <person name="Pangilinan J."/>
            <person name="Peng Y."/>
            <person name="Rokas A."/>
            <person name="Rosa C.A."/>
            <person name="Scheuner C."/>
            <person name="Sibirny A.A."/>
            <person name="Slot J.C."/>
            <person name="Stielow J.B."/>
            <person name="Sun H."/>
            <person name="Kurtzman C.P."/>
            <person name="Blackwell M."/>
            <person name="Grigoriev I.V."/>
            <person name="Jeffries T.W."/>
        </authorList>
    </citation>
    <scope>NUCLEOTIDE SEQUENCE [LARGE SCALE GENOMIC DNA]</scope>
    <source>
        <strain evidence="6">NRRL Y-2460</strain>
    </source>
</reference>
<protein>
    <recommendedName>
        <fullName evidence="7">Nucleolar complex protein 2</fullName>
    </recommendedName>
</protein>
<keyword evidence="6" id="KW-1185">Reference proteome</keyword>
<gene>
    <name evidence="5" type="ORF">PACTADRAFT_48347</name>
</gene>
<feature type="compositionally biased region" description="Basic residues" evidence="4">
    <location>
        <begin position="1"/>
        <end position="17"/>
    </location>
</feature>
<sequence>MGKASKATKKFQSKHLKHTLDHRKEVQKHNKLKGNRKFGSKSKSSSGSSDSTSVAKEKKNDEIFKDMNVEEFFAGGFDVPKAKKSNKSKREEKEDEADEDEEESSEEEFEQDMDKLEEQDPDFYKYLKENDKQLLDFKPVNPLDAIDSEDEDEEDEEEEEEYKQDQQKDDEIQESFNKIEVTLESVKLWEKNLSSSKPDMKILKNVSSAFKAAVNINNGNDDYKYSVTDEDAFNQLMLLTLKKLPIAIQTIVPYKKNSNGVRSLPSSKQMDKKINAIANILKSHSGSLLTLLNDITNTETAALILSSLQEILPYYLSQRKLIKKLFNSIIDIWSTTQDVDTQIATFAFLNNVSREFPKSILEIVLRSTYATFIKNARSMNIHTDANINFQKNSATELFGINETLSYQVGFESIRQLAIHLRNSINNPTKDSYKIIYNWQYCHSLDFWSRVLSKYCNSNQETKNNESPLKQLIYPLVQVTIGTIRLLPTSQFYPLRFYLIRSLIRLSQNTGVFIPLFPLLSEILTSTAFTKNPKPDSKKKNSQQQPLQAVDFDHNIKVNAAYLNTRIYQDGLCAQFIELIAEFFVLYSKNISFPELVTPPVIILRRYIKNSKNIKFNKQLSNLIEKLNANSKFITEKRSHVEFGPNNRAEVNRFLSDLNWQDTPLGKYVVVQREVKEEKNRILRESALADEEERKNKKEQKDEDDIVMSDASEEEDDEEEEQEDEDEDEE</sequence>
<feature type="compositionally biased region" description="Basic and acidic residues" evidence="4">
    <location>
        <begin position="18"/>
        <end position="28"/>
    </location>
</feature>
<dbReference type="GO" id="GO:0030691">
    <property type="term" value="C:Noc2p-Noc3p complex"/>
    <property type="evidence" value="ECO:0007669"/>
    <property type="project" value="EnsemblFungi"/>
</dbReference>
<feature type="region of interest" description="Disordered" evidence="4">
    <location>
        <begin position="75"/>
        <end position="125"/>
    </location>
</feature>
<feature type="compositionally biased region" description="Basic and acidic residues" evidence="4">
    <location>
        <begin position="112"/>
        <end position="125"/>
    </location>
</feature>
<feature type="region of interest" description="Disordered" evidence="4">
    <location>
        <begin position="1"/>
        <end position="61"/>
    </location>
</feature>
<evidence type="ECO:0000256" key="1">
    <source>
        <dbReference type="ARBA" id="ARBA00004123"/>
    </source>
</evidence>
<evidence type="ECO:0000256" key="4">
    <source>
        <dbReference type="SAM" id="MobiDB-lite"/>
    </source>
</evidence>
<feature type="compositionally biased region" description="Acidic residues" evidence="4">
    <location>
        <begin position="701"/>
        <end position="729"/>
    </location>
</feature>
<feature type="compositionally biased region" description="Basic residues" evidence="4">
    <location>
        <begin position="29"/>
        <end position="40"/>
    </location>
</feature>
<evidence type="ECO:0000313" key="6">
    <source>
        <dbReference type="Proteomes" id="UP000094236"/>
    </source>
</evidence>
<dbReference type="STRING" id="669874.A0A1E4U3Q8"/>
<evidence type="ECO:0000256" key="3">
    <source>
        <dbReference type="ARBA" id="ARBA00023242"/>
    </source>
</evidence>
<dbReference type="GO" id="GO:0042273">
    <property type="term" value="P:ribosomal large subunit biogenesis"/>
    <property type="evidence" value="ECO:0007669"/>
    <property type="project" value="EnsemblFungi"/>
</dbReference>
<dbReference type="EMBL" id="KV454011">
    <property type="protein sequence ID" value="ODV98627.1"/>
    <property type="molecule type" value="Genomic_DNA"/>
</dbReference>
<dbReference type="InterPro" id="IPR005343">
    <property type="entry name" value="Noc2"/>
</dbReference>
<keyword evidence="3" id="KW-0539">Nucleus</keyword>